<evidence type="ECO:0000313" key="2">
    <source>
        <dbReference type="EMBL" id="PWN92034.1"/>
    </source>
</evidence>
<dbReference type="InParanoid" id="A0A316YTC8"/>
<evidence type="ECO:0000256" key="1">
    <source>
        <dbReference type="SAM" id="MobiDB-lite"/>
    </source>
</evidence>
<dbReference type="GeneID" id="37045870"/>
<dbReference type="RefSeq" id="XP_025379232.1">
    <property type="nucleotide sequence ID" value="XM_025523954.1"/>
</dbReference>
<dbReference type="EMBL" id="KZ819635">
    <property type="protein sequence ID" value="PWN92034.1"/>
    <property type="molecule type" value="Genomic_DNA"/>
</dbReference>
<dbReference type="Proteomes" id="UP000245768">
    <property type="component" value="Unassembled WGS sequence"/>
</dbReference>
<feature type="region of interest" description="Disordered" evidence="1">
    <location>
        <begin position="1"/>
        <end position="103"/>
    </location>
</feature>
<accession>A0A316YTC8</accession>
<organism evidence="2 3">
    <name type="scientific">Acaromyces ingoldii</name>
    <dbReference type="NCBI Taxonomy" id="215250"/>
    <lineage>
        <taxon>Eukaryota</taxon>
        <taxon>Fungi</taxon>
        <taxon>Dikarya</taxon>
        <taxon>Basidiomycota</taxon>
        <taxon>Ustilaginomycotina</taxon>
        <taxon>Exobasidiomycetes</taxon>
        <taxon>Exobasidiales</taxon>
        <taxon>Cryptobasidiaceae</taxon>
        <taxon>Acaromyces</taxon>
    </lineage>
</organism>
<reference evidence="2 3" key="1">
    <citation type="journal article" date="2018" name="Mol. Biol. Evol.">
        <title>Broad Genomic Sampling Reveals a Smut Pathogenic Ancestry of the Fungal Clade Ustilaginomycotina.</title>
        <authorList>
            <person name="Kijpornyongpan T."/>
            <person name="Mondo S.J."/>
            <person name="Barry K."/>
            <person name="Sandor L."/>
            <person name="Lee J."/>
            <person name="Lipzen A."/>
            <person name="Pangilinan J."/>
            <person name="LaButti K."/>
            <person name="Hainaut M."/>
            <person name="Henrissat B."/>
            <person name="Grigoriev I.V."/>
            <person name="Spatafora J.W."/>
            <person name="Aime M.C."/>
        </authorList>
    </citation>
    <scope>NUCLEOTIDE SEQUENCE [LARGE SCALE GENOMIC DNA]</scope>
    <source>
        <strain evidence="2 3">MCA 4198</strain>
    </source>
</reference>
<feature type="compositionally biased region" description="Basic and acidic residues" evidence="1">
    <location>
        <begin position="39"/>
        <end position="48"/>
    </location>
</feature>
<dbReference type="AlphaFoldDB" id="A0A316YTC8"/>
<sequence length="353" mass="39554">MMHGDSEQGEILPGWAQRRSRTATRAAPSRTLSPSPKEANAKRVERGRTGSTTSAHNLARRHRDDMKDYVTEEETLQKRSRIHHKPTRQDQRQNKGSEASMWSPNIVAPATRWAEAAHPSRSKVIYSSDVGRTLSDVDEHSELFYHQESSSPTGGHVAVASFPRDSMTPHDVGNTDLFVGGSPASSVSEHSTSPLFSALPKLLSCSTRLTRPRPSRPWRRPRFELRPRARFLPSRTWLVRTRDFLASHQRLAQGPRLQHTLCVVCAQNRCSSVMGQTLVSARIVLPSLPRAAPDDLYNNSSSRGRSSSNQNEAGELPERMKWTIRYLPKRLAATFGLVVQAARYYHAIGQPQL</sequence>
<feature type="compositionally biased region" description="Low complexity" evidence="1">
    <location>
        <begin position="23"/>
        <end position="33"/>
    </location>
</feature>
<feature type="region of interest" description="Disordered" evidence="1">
    <location>
        <begin position="295"/>
        <end position="314"/>
    </location>
</feature>
<gene>
    <name evidence="2" type="ORF">FA10DRAFT_284939</name>
</gene>
<protein>
    <submittedName>
        <fullName evidence="2">Uncharacterized protein</fullName>
    </submittedName>
</protein>
<proteinExistence type="predicted"/>
<feature type="region of interest" description="Disordered" evidence="1">
    <location>
        <begin position="145"/>
        <end position="166"/>
    </location>
</feature>
<evidence type="ECO:0000313" key="3">
    <source>
        <dbReference type="Proteomes" id="UP000245768"/>
    </source>
</evidence>
<feature type="compositionally biased region" description="Low complexity" evidence="1">
    <location>
        <begin position="298"/>
        <end position="311"/>
    </location>
</feature>
<keyword evidence="3" id="KW-1185">Reference proteome</keyword>
<name>A0A316YTC8_9BASI</name>